<evidence type="ECO:0000256" key="2">
    <source>
        <dbReference type="ARBA" id="ARBA00022801"/>
    </source>
</evidence>
<dbReference type="GO" id="GO:0016787">
    <property type="term" value="F:hydrolase activity"/>
    <property type="evidence" value="ECO:0007669"/>
    <property type="project" value="UniProtKB-UniRule"/>
</dbReference>
<dbReference type="EC" id="3.6.4.12" evidence="7"/>
<dbReference type="InterPro" id="IPR014016">
    <property type="entry name" value="UvrD-like_ATP-bd"/>
</dbReference>
<dbReference type="AlphaFoldDB" id="A0A4Y7RM65"/>
<proteinExistence type="predicted"/>
<dbReference type="InterPro" id="IPR027785">
    <property type="entry name" value="UvrD-like_helicase_C"/>
</dbReference>
<dbReference type="Pfam" id="PF00580">
    <property type="entry name" value="UvrD-helicase"/>
    <property type="match status" value="1"/>
</dbReference>
<dbReference type="PROSITE" id="PS51198">
    <property type="entry name" value="UVRD_HELICASE_ATP_BIND"/>
    <property type="match status" value="1"/>
</dbReference>
<evidence type="ECO:0000256" key="3">
    <source>
        <dbReference type="ARBA" id="ARBA00022806"/>
    </source>
</evidence>
<dbReference type="EMBL" id="QFFZ01000033">
    <property type="protein sequence ID" value="TEB10065.1"/>
    <property type="molecule type" value="Genomic_DNA"/>
</dbReference>
<dbReference type="GO" id="GO:0043138">
    <property type="term" value="F:3'-5' DNA helicase activity"/>
    <property type="evidence" value="ECO:0007669"/>
    <property type="project" value="TreeGrafter"/>
</dbReference>
<evidence type="ECO:0000313" key="7">
    <source>
        <dbReference type="EMBL" id="TEB10065.1"/>
    </source>
</evidence>
<accession>A0A4Y7RM65</accession>
<evidence type="ECO:0000259" key="6">
    <source>
        <dbReference type="PROSITE" id="PS51198"/>
    </source>
</evidence>
<name>A0A4Y7RM65_9FIRM</name>
<dbReference type="GO" id="GO:0005524">
    <property type="term" value="F:ATP binding"/>
    <property type="evidence" value="ECO:0007669"/>
    <property type="project" value="UniProtKB-UniRule"/>
</dbReference>
<reference evidence="7 8" key="1">
    <citation type="journal article" date="2018" name="Environ. Microbiol.">
        <title>Novel energy conservation strategies and behaviour of Pelotomaculum schinkii driving syntrophic propionate catabolism.</title>
        <authorList>
            <person name="Hidalgo-Ahumada C.A.P."/>
            <person name="Nobu M.K."/>
            <person name="Narihiro T."/>
            <person name="Tamaki H."/>
            <person name="Liu W.T."/>
            <person name="Kamagata Y."/>
            <person name="Stams A.J.M."/>
            <person name="Imachi H."/>
            <person name="Sousa D.Z."/>
        </authorList>
    </citation>
    <scope>NUCLEOTIDE SEQUENCE [LARGE SCALE GENOMIC DNA]</scope>
    <source>
        <strain evidence="7 8">MGP</strain>
    </source>
</reference>
<sequence>MSYAEELREETEYLDNTLAFLEKQLENEINSLPGARQKLINLRKDMWENTVHYTNDFTRLTEINQYLAEVNIQTAYYVNNRNKIEKYKKLLDSPYFGRFDFIEDGTFDREKIYIGLDNVADPKTNRFFVYDWRAPVSSIFYRFELGRAYYKAPAATISGDVVLKRQYKIHNANLKYFFDFSIRINDEILQEVLIRNSSAKMRNIVETIQKEQDLIIRDNKSELLIVQGVAGSGKTSVALHRIAFLLYDGLKSKINSSDIIIISPNAIFSKYISSVLPELGEENVRQATCDEIFSKTVNGRLKTETRSEQLEYLISSQGTEEGDIKTQSIAFKGSEVFKEILDRLIRHWERHMIIFDDIYYDGTTIETRQLLKNRFLNNKIGMPVAKRLKRMENMVLEKIHPLQKKSLGKIEKIVQQSDGHDFEIKPFSRLLSIKRSKIFLEKLRKVTRVDYTNLYRELFNKPGLLLKLAGGLELPAEIEKITALTRKTLNSGKAAYEDCAPLLYLKLKVEGGDLYAVEQVVIDEAQDYYPLQYEVFKLLFGSAGYTLLGDINQSIENKERPALDVSVTGIFDKRKTVRFTLKKCYRSSFEINNFAQKILGEGNDSISFERHEAEPEVVFRETQAEIEHALTAKASEYLKQGYGSIAVITKTARDARDIYEKLKDSNRIKLVDAPEAEIEKGILVIPAYLAKGLEFDVVLVHDASSANYSTGLDRKLLYIACTRALHRLALFYTGTKSPFII</sequence>
<keyword evidence="8" id="KW-1185">Reference proteome</keyword>
<dbReference type="PANTHER" id="PTHR11070:SF17">
    <property type="entry name" value="DNA HELICASE IV"/>
    <property type="match status" value="1"/>
</dbReference>
<feature type="domain" description="UvrD-like helicase ATP-binding" evidence="6">
    <location>
        <begin position="207"/>
        <end position="588"/>
    </location>
</feature>
<evidence type="ECO:0000256" key="1">
    <source>
        <dbReference type="ARBA" id="ARBA00022741"/>
    </source>
</evidence>
<dbReference type="Gene3D" id="3.40.50.300">
    <property type="entry name" value="P-loop containing nucleotide triphosphate hydrolases"/>
    <property type="match status" value="2"/>
</dbReference>
<keyword evidence="2 5" id="KW-0378">Hydrolase</keyword>
<comment type="caution">
    <text evidence="7">The sequence shown here is derived from an EMBL/GenBank/DDBJ whole genome shotgun (WGS) entry which is preliminary data.</text>
</comment>
<dbReference type="Pfam" id="PF13538">
    <property type="entry name" value="UvrD_C_2"/>
    <property type="match status" value="1"/>
</dbReference>
<keyword evidence="4 5" id="KW-0067">ATP-binding</keyword>
<dbReference type="GO" id="GO:0003677">
    <property type="term" value="F:DNA binding"/>
    <property type="evidence" value="ECO:0007669"/>
    <property type="project" value="InterPro"/>
</dbReference>
<protein>
    <submittedName>
        <fullName evidence="7">DNA helicase IV</fullName>
        <ecNumber evidence="7">3.6.4.12</ecNumber>
    </submittedName>
</protein>
<dbReference type="RefSeq" id="WP_134214470.1">
    <property type="nucleotide sequence ID" value="NZ_QFFZ01000033.1"/>
</dbReference>
<dbReference type="OrthoDB" id="9787585at2"/>
<keyword evidence="1 5" id="KW-0547">Nucleotide-binding</keyword>
<evidence type="ECO:0000313" key="8">
    <source>
        <dbReference type="Proteomes" id="UP000297597"/>
    </source>
</evidence>
<keyword evidence="3 5" id="KW-0347">Helicase</keyword>
<dbReference type="InterPro" id="IPR000212">
    <property type="entry name" value="DNA_helicase_UvrD/REP"/>
</dbReference>
<gene>
    <name evidence="7" type="primary">helD_2</name>
    <name evidence="7" type="ORF">Pmgp_02658</name>
</gene>
<evidence type="ECO:0000256" key="4">
    <source>
        <dbReference type="ARBA" id="ARBA00022840"/>
    </source>
</evidence>
<organism evidence="7 8">
    <name type="scientific">Pelotomaculum propionicicum</name>
    <dbReference type="NCBI Taxonomy" id="258475"/>
    <lineage>
        <taxon>Bacteria</taxon>
        <taxon>Bacillati</taxon>
        <taxon>Bacillota</taxon>
        <taxon>Clostridia</taxon>
        <taxon>Eubacteriales</taxon>
        <taxon>Desulfotomaculaceae</taxon>
        <taxon>Pelotomaculum</taxon>
    </lineage>
</organism>
<evidence type="ECO:0000256" key="5">
    <source>
        <dbReference type="PROSITE-ProRule" id="PRU00560"/>
    </source>
</evidence>
<dbReference type="GO" id="GO:0000725">
    <property type="term" value="P:recombinational repair"/>
    <property type="evidence" value="ECO:0007669"/>
    <property type="project" value="TreeGrafter"/>
</dbReference>
<dbReference type="InterPro" id="IPR027417">
    <property type="entry name" value="P-loop_NTPase"/>
</dbReference>
<dbReference type="GO" id="GO:0005829">
    <property type="term" value="C:cytosol"/>
    <property type="evidence" value="ECO:0007669"/>
    <property type="project" value="TreeGrafter"/>
</dbReference>
<dbReference type="Proteomes" id="UP000297597">
    <property type="component" value="Unassembled WGS sequence"/>
</dbReference>
<dbReference type="SUPFAM" id="SSF52540">
    <property type="entry name" value="P-loop containing nucleoside triphosphate hydrolases"/>
    <property type="match status" value="1"/>
</dbReference>
<feature type="binding site" evidence="5">
    <location>
        <begin position="228"/>
        <end position="235"/>
    </location>
    <ligand>
        <name>ATP</name>
        <dbReference type="ChEBI" id="CHEBI:30616"/>
    </ligand>
</feature>
<dbReference type="PANTHER" id="PTHR11070">
    <property type="entry name" value="UVRD / RECB / PCRA DNA HELICASE FAMILY MEMBER"/>
    <property type="match status" value="1"/>
</dbReference>